<dbReference type="Proteomes" id="UP000178817">
    <property type="component" value="Unassembled WGS sequence"/>
</dbReference>
<gene>
    <name evidence="2" type="ORF">A3B07_00285</name>
</gene>
<keyword evidence="1" id="KW-1133">Transmembrane helix</keyword>
<protein>
    <submittedName>
        <fullName evidence="2">Uncharacterized protein</fullName>
    </submittedName>
</protein>
<sequence length="116" mass="12946">MEPKSTHQSGNRKGLLIITLVMIILATGALGGYLLIQKNTPTKETVNTAQPIDQEKKVYTQTEKEEILNRITIASSSSKEEQVKKLILLREIPVKQSTTTLSNNQKFQLLNAVQVK</sequence>
<evidence type="ECO:0000313" key="3">
    <source>
        <dbReference type="Proteomes" id="UP000178817"/>
    </source>
</evidence>
<dbReference type="AlphaFoldDB" id="A0A1G2SDQ4"/>
<evidence type="ECO:0000313" key="2">
    <source>
        <dbReference type="EMBL" id="OHA83193.1"/>
    </source>
</evidence>
<dbReference type="EMBL" id="MHUV01000001">
    <property type="protein sequence ID" value="OHA83193.1"/>
    <property type="molecule type" value="Genomic_DNA"/>
</dbReference>
<organism evidence="2 3">
    <name type="scientific">Candidatus Yonathbacteria bacterium RIFCSPLOWO2_01_FULL_43_27</name>
    <dbReference type="NCBI Taxonomy" id="1802726"/>
    <lineage>
        <taxon>Bacteria</taxon>
        <taxon>Candidatus Yonathiibacteriota</taxon>
    </lineage>
</organism>
<evidence type="ECO:0000256" key="1">
    <source>
        <dbReference type="SAM" id="Phobius"/>
    </source>
</evidence>
<dbReference type="STRING" id="1802726.A3B07_00285"/>
<accession>A0A1G2SDQ4</accession>
<feature type="transmembrane region" description="Helical" evidence="1">
    <location>
        <begin position="15"/>
        <end position="36"/>
    </location>
</feature>
<comment type="caution">
    <text evidence="2">The sequence shown here is derived from an EMBL/GenBank/DDBJ whole genome shotgun (WGS) entry which is preliminary data.</text>
</comment>
<keyword evidence="1" id="KW-0812">Transmembrane</keyword>
<keyword evidence="1" id="KW-0472">Membrane</keyword>
<proteinExistence type="predicted"/>
<name>A0A1G2SDQ4_9BACT</name>
<reference evidence="2 3" key="1">
    <citation type="journal article" date="2016" name="Nat. Commun.">
        <title>Thousands of microbial genomes shed light on interconnected biogeochemical processes in an aquifer system.</title>
        <authorList>
            <person name="Anantharaman K."/>
            <person name="Brown C.T."/>
            <person name="Hug L.A."/>
            <person name="Sharon I."/>
            <person name="Castelle C.J."/>
            <person name="Probst A.J."/>
            <person name="Thomas B.C."/>
            <person name="Singh A."/>
            <person name="Wilkins M.J."/>
            <person name="Karaoz U."/>
            <person name="Brodie E.L."/>
            <person name="Williams K.H."/>
            <person name="Hubbard S.S."/>
            <person name="Banfield J.F."/>
        </authorList>
    </citation>
    <scope>NUCLEOTIDE SEQUENCE [LARGE SCALE GENOMIC DNA]</scope>
</reference>